<keyword evidence="10 17" id="KW-0067">ATP-binding</keyword>
<dbReference type="PROSITE" id="PS50011">
    <property type="entry name" value="PROTEIN_KINASE_DOM"/>
    <property type="match status" value="2"/>
</dbReference>
<keyword evidence="4" id="KW-0808">Transferase</keyword>
<feature type="chain" id="PRO_5042258997" description="non-specific serine/threonine protein kinase" evidence="20">
    <location>
        <begin position="24"/>
        <end position="873"/>
    </location>
</feature>
<keyword evidence="6 20" id="KW-0732">Signal</keyword>
<feature type="domain" description="Gnk2-homologous" evidence="22">
    <location>
        <begin position="23"/>
        <end position="125"/>
    </location>
</feature>
<dbReference type="CDD" id="cd23509">
    <property type="entry name" value="Gnk2-like"/>
    <property type="match status" value="2"/>
</dbReference>
<dbReference type="InterPro" id="IPR002902">
    <property type="entry name" value="GNK2"/>
</dbReference>
<evidence type="ECO:0000256" key="10">
    <source>
        <dbReference type="ARBA" id="ARBA00022840"/>
    </source>
</evidence>
<evidence type="ECO:0000259" key="21">
    <source>
        <dbReference type="PROSITE" id="PS50011"/>
    </source>
</evidence>
<evidence type="ECO:0000256" key="11">
    <source>
        <dbReference type="ARBA" id="ARBA00022989"/>
    </source>
</evidence>
<sequence length="873" mass="98146">MMSAETWKLLLVLINLFNGFASGQVLRSCMNNWNFTSNSTYAANLNSLLSSLSSNVNDTGFYSASMGQNADRVNAIVLCRADQTLDRCRSCVQNAAVGIVQWCPNKKEAIIWYELCMLRYSNESIYGFQTINDPQFPMYNVLNATSLEQFREDRRILMDDLRRQAANGSSLWKARAGFRNTSDIETIYGLNQAIYGLVQCTPDLSPQDCDDCLIRAGGLRRCCDNARGVRMLMPSCNLRYELYPFYNETRMRELHLLAPPQPPSTPSSPPGKKDGNKTRNIIIIVVPIAICVTLGTCATIYLSKRIKRKPHQLLEGELAIDEISSIESLHYDFGKIRAATNDFSDANKLGKGGFGVVYWGKLLTGQEIAVKRLSKNSGQGNIEFKNEVLLVARLQHRNLVRLLGFSLEGIERLLIYEFVQNASLDQFIFDRIKSSQLNWERRYKIIEGIARGILYLHEDSRLRIIHRDLKASNVLLDGDMNPKIADFGMARLSRNDETQGNTNRIVGTYGYMAPEYAMHGQFSVKSDVFSFGVLVLEIISGQKNNCFRSGENLQDLLSFVWKNWREGTSANVVDLFLRSGSGSMNEMQRKNNENTTRNIIIIVVAIALFLLIIAACAAIYLRKRIKRKPQELHKATDEINTVETLLFDFGKIRAATSDFSEANKLGQGGFGAVYWGKLPNGQEIAVKRRYKIIAGIARGLVYLHEDSRFKIIHRDLKASNVLLDGDMNPKIVDFGMARLFGQDETHRNTSKIAGTYWRDGTAASVIDPILRADTSSQWDILRCIHIGLLCVQEIVANRPTIASIVLMLNSTTITLPVPSQPPFLVSTHFGPDISRFEDHDSKESNSNKVSRFKEGVSEGSSQNEVSSTELYPR</sequence>
<keyword evidence="12 19" id="KW-0472">Membrane</keyword>
<reference evidence="23" key="2">
    <citation type="journal article" date="2024" name="Plant">
        <title>Genomic evolution and insights into agronomic trait innovations of Sesamum species.</title>
        <authorList>
            <person name="Miao H."/>
            <person name="Wang L."/>
            <person name="Qu L."/>
            <person name="Liu H."/>
            <person name="Sun Y."/>
            <person name="Le M."/>
            <person name="Wang Q."/>
            <person name="Wei S."/>
            <person name="Zheng Y."/>
            <person name="Lin W."/>
            <person name="Duan Y."/>
            <person name="Cao H."/>
            <person name="Xiong S."/>
            <person name="Wang X."/>
            <person name="Wei L."/>
            <person name="Li C."/>
            <person name="Ma Q."/>
            <person name="Ju M."/>
            <person name="Zhao R."/>
            <person name="Li G."/>
            <person name="Mu C."/>
            <person name="Tian Q."/>
            <person name="Mei H."/>
            <person name="Zhang T."/>
            <person name="Gao T."/>
            <person name="Zhang H."/>
        </authorList>
    </citation>
    <scope>NUCLEOTIDE SEQUENCE</scope>
    <source>
        <strain evidence="23">3651</strain>
    </source>
</reference>
<keyword evidence="5 19" id="KW-0812">Transmembrane</keyword>
<evidence type="ECO:0000256" key="2">
    <source>
        <dbReference type="ARBA" id="ARBA00012513"/>
    </source>
</evidence>
<dbReference type="Gene3D" id="1.10.510.10">
    <property type="entry name" value="Transferase(Phosphotransferase) domain 1"/>
    <property type="match status" value="2"/>
</dbReference>
<dbReference type="FunFam" id="1.10.510.10:FF:001023">
    <property type="entry name" value="Os07g0541700 protein"/>
    <property type="match status" value="1"/>
</dbReference>
<evidence type="ECO:0000313" key="23">
    <source>
        <dbReference type="EMBL" id="KAK4439299.1"/>
    </source>
</evidence>
<evidence type="ECO:0000256" key="6">
    <source>
        <dbReference type="ARBA" id="ARBA00022729"/>
    </source>
</evidence>
<protein>
    <recommendedName>
        <fullName evidence="2">non-specific serine/threonine protein kinase</fullName>
        <ecNumber evidence="2">2.7.11.1</ecNumber>
    </recommendedName>
</protein>
<name>A0AAE1YZU5_9LAMI</name>
<dbReference type="EMBL" id="JACGWO010000001">
    <property type="protein sequence ID" value="KAK4439299.1"/>
    <property type="molecule type" value="Genomic_DNA"/>
</dbReference>
<evidence type="ECO:0000256" key="8">
    <source>
        <dbReference type="ARBA" id="ARBA00022741"/>
    </source>
</evidence>
<dbReference type="Pfam" id="PF07714">
    <property type="entry name" value="PK_Tyr_Ser-Thr"/>
    <property type="match status" value="1"/>
</dbReference>
<feature type="domain" description="Gnk2-homologous" evidence="22">
    <location>
        <begin position="132"/>
        <end position="245"/>
    </location>
</feature>
<dbReference type="InterPro" id="IPR008271">
    <property type="entry name" value="Ser/Thr_kinase_AS"/>
</dbReference>
<evidence type="ECO:0000256" key="14">
    <source>
        <dbReference type="ARBA" id="ARBA00023180"/>
    </source>
</evidence>
<evidence type="ECO:0000313" key="24">
    <source>
        <dbReference type="Proteomes" id="UP001293254"/>
    </source>
</evidence>
<dbReference type="PROSITE" id="PS51473">
    <property type="entry name" value="GNK2"/>
    <property type="match status" value="2"/>
</dbReference>
<keyword evidence="7" id="KW-0677">Repeat</keyword>
<dbReference type="GO" id="GO:0004674">
    <property type="term" value="F:protein serine/threonine kinase activity"/>
    <property type="evidence" value="ECO:0007669"/>
    <property type="project" value="UniProtKB-KW"/>
</dbReference>
<dbReference type="SMART" id="SM00220">
    <property type="entry name" value="S_TKc"/>
    <property type="match status" value="1"/>
</dbReference>
<dbReference type="GO" id="GO:0006979">
    <property type="term" value="P:response to oxidative stress"/>
    <property type="evidence" value="ECO:0007669"/>
    <property type="project" value="UniProtKB-ARBA"/>
</dbReference>
<dbReference type="FunFam" id="3.30.430.20:FF:000003">
    <property type="entry name" value="Cysteine-rich RLK (RECEPTOR-like protein kinase) 10"/>
    <property type="match status" value="1"/>
</dbReference>
<dbReference type="GO" id="GO:0005886">
    <property type="term" value="C:plasma membrane"/>
    <property type="evidence" value="ECO:0007669"/>
    <property type="project" value="TreeGrafter"/>
</dbReference>
<evidence type="ECO:0000256" key="5">
    <source>
        <dbReference type="ARBA" id="ARBA00022692"/>
    </source>
</evidence>
<feature type="domain" description="Protein kinase" evidence="21">
    <location>
        <begin position="598"/>
        <end position="873"/>
    </location>
</feature>
<feature type="binding site" evidence="17">
    <location>
        <position position="371"/>
    </location>
    <ligand>
        <name>ATP</name>
        <dbReference type="ChEBI" id="CHEBI:30616"/>
    </ligand>
</feature>
<gene>
    <name evidence="23" type="ORF">Salat_0264800</name>
</gene>
<reference evidence="23" key="1">
    <citation type="submission" date="2020-06" db="EMBL/GenBank/DDBJ databases">
        <authorList>
            <person name="Li T."/>
            <person name="Hu X."/>
            <person name="Zhang T."/>
            <person name="Song X."/>
            <person name="Zhang H."/>
            <person name="Dai N."/>
            <person name="Sheng W."/>
            <person name="Hou X."/>
            <person name="Wei L."/>
        </authorList>
    </citation>
    <scope>NUCLEOTIDE SEQUENCE</scope>
    <source>
        <strain evidence="23">3651</strain>
        <tissue evidence="23">Leaf</tissue>
    </source>
</reference>
<keyword evidence="11 19" id="KW-1133">Transmembrane helix</keyword>
<dbReference type="GO" id="GO:0005524">
    <property type="term" value="F:ATP binding"/>
    <property type="evidence" value="ECO:0007669"/>
    <property type="project" value="UniProtKB-UniRule"/>
</dbReference>
<comment type="caution">
    <text evidence="23">The sequence shown here is derived from an EMBL/GenBank/DDBJ whole genome shotgun (WGS) entry which is preliminary data.</text>
</comment>
<comment type="catalytic activity">
    <reaction evidence="15">
        <text>L-threonyl-[protein] + ATP = O-phospho-L-threonyl-[protein] + ADP + H(+)</text>
        <dbReference type="Rhea" id="RHEA:46608"/>
        <dbReference type="Rhea" id="RHEA-COMP:11060"/>
        <dbReference type="Rhea" id="RHEA-COMP:11605"/>
        <dbReference type="ChEBI" id="CHEBI:15378"/>
        <dbReference type="ChEBI" id="CHEBI:30013"/>
        <dbReference type="ChEBI" id="CHEBI:30616"/>
        <dbReference type="ChEBI" id="CHEBI:61977"/>
        <dbReference type="ChEBI" id="CHEBI:456216"/>
        <dbReference type="EC" id="2.7.11.1"/>
    </reaction>
</comment>
<evidence type="ECO:0000256" key="19">
    <source>
        <dbReference type="SAM" id="Phobius"/>
    </source>
</evidence>
<organism evidence="23 24">
    <name type="scientific">Sesamum alatum</name>
    <dbReference type="NCBI Taxonomy" id="300844"/>
    <lineage>
        <taxon>Eukaryota</taxon>
        <taxon>Viridiplantae</taxon>
        <taxon>Streptophyta</taxon>
        <taxon>Embryophyta</taxon>
        <taxon>Tracheophyta</taxon>
        <taxon>Spermatophyta</taxon>
        <taxon>Magnoliopsida</taxon>
        <taxon>eudicotyledons</taxon>
        <taxon>Gunneridae</taxon>
        <taxon>Pentapetalae</taxon>
        <taxon>asterids</taxon>
        <taxon>lamiids</taxon>
        <taxon>Lamiales</taxon>
        <taxon>Pedaliaceae</taxon>
        <taxon>Sesamum</taxon>
    </lineage>
</organism>
<evidence type="ECO:0000256" key="18">
    <source>
        <dbReference type="SAM" id="MobiDB-lite"/>
    </source>
</evidence>
<dbReference type="InterPro" id="IPR000719">
    <property type="entry name" value="Prot_kinase_dom"/>
</dbReference>
<dbReference type="EC" id="2.7.11.1" evidence="2"/>
<evidence type="ECO:0000256" key="7">
    <source>
        <dbReference type="ARBA" id="ARBA00022737"/>
    </source>
</evidence>
<evidence type="ECO:0000256" key="12">
    <source>
        <dbReference type="ARBA" id="ARBA00023136"/>
    </source>
</evidence>
<evidence type="ECO:0000256" key="13">
    <source>
        <dbReference type="ARBA" id="ARBA00023170"/>
    </source>
</evidence>
<feature type="compositionally biased region" description="Polar residues" evidence="18">
    <location>
        <begin position="858"/>
        <end position="873"/>
    </location>
</feature>
<evidence type="ECO:0000256" key="17">
    <source>
        <dbReference type="PROSITE-ProRule" id="PRU10141"/>
    </source>
</evidence>
<evidence type="ECO:0000256" key="1">
    <source>
        <dbReference type="ARBA" id="ARBA00004167"/>
    </source>
</evidence>
<evidence type="ECO:0000256" key="15">
    <source>
        <dbReference type="ARBA" id="ARBA00047899"/>
    </source>
</evidence>
<dbReference type="SUPFAM" id="SSF56112">
    <property type="entry name" value="Protein kinase-like (PK-like)"/>
    <property type="match status" value="2"/>
</dbReference>
<dbReference type="FunFam" id="3.30.200.20:FF:000142">
    <property type="entry name" value="Cysteine-rich receptor-like protein kinase 10"/>
    <property type="match status" value="1"/>
</dbReference>
<keyword evidence="3" id="KW-0723">Serine/threonine-protein kinase</keyword>
<dbReference type="InterPro" id="IPR038408">
    <property type="entry name" value="GNK2_sf"/>
</dbReference>
<keyword evidence="8 17" id="KW-0547">Nucleotide-binding</keyword>
<accession>A0AAE1YZU5</accession>
<dbReference type="Gene3D" id="3.30.430.20">
    <property type="entry name" value="Gnk2 domain, C-X8-C-X2-C motif"/>
    <property type="match status" value="2"/>
</dbReference>
<dbReference type="FunFam" id="1.10.510.10:FF:000129">
    <property type="entry name" value="cysteine-rich receptor-like protein kinase 10"/>
    <property type="match status" value="1"/>
</dbReference>
<dbReference type="InterPro" id="IPR017441">
    <property type="entry name" value="Protein_kinase_ATP_BS"/>
</dbReference>
<dbReference type="Gene3D" id="3.30.200.20">
    <property type="entry name" value="Phosphorylase Kinase, domain 1"/>
    <property type="match status" value="2"/>
</dbReference>
<dbReference type="PANTHER" id="PTHR27002:SF1074">
    <property type="entry name" value="CYSTEINE-RICH RECEPTOR-KINASE-LIKE PROTEIN"/>
    <property type="match status" value="1"/>
</dbReference>
<feature type="domain" description="Protein kinase" evidence="21">
    <location>
        <begin position="343"/>
        <end position="601"/>
    </location>
</feature>
<dbReference type="PANTHER" id="PTHR27002">
    <property type="entry name" value="RECEPTOR-LIKE SERINE/THREONINE-PROTEIN KINASE SD1-8"/>
    <property type="match status" value="1"/>
</dbReference>
<dbReference type="PROSITE" id="PS00108">
    <property type="entry name" value="PROTEIN_KINASE_ST"/>
    <property type="match status" value="2"/>
</dbReference>
<feature type="region of interest" description="Disordered" evidence="18">
    <location>
        <begin position="835"/>
        <end position="873"/>
    </location>
</feature>
<dbReference type="PROSITE" id="PS00107">
    <property type="entry name" value="PROTEIN_KINASE_ATP"/>
    <property type="match status" value="2"/>
</dbReference>
<comment type="catalytic activity">
    <reaction evidence="16">
        <text>L-seryl-[protein] + ATP = O-phospho-L-seryl-[protein] + ADP + H(+)</text>
        <dbReference type="Rhea" id="RHEA:17989"/>
        <dbReference type="Rhea" id="RHEA-COMP:9863"/>
        <dbReference type="Rhea" id="RHEA-COMP:11604"/>
        <dbReference type="ChEBI" id="CHEBI:15378"/>
        <dbReference type="ChEBI" id="CHEBI:29999"/>
        <dbReference type="ChEBI" id="CHEBI:30616"/>
        <dbReference type="ChEBI" id="CHEBI:83421"/>
        <dbReference type="ChEBI" id="CHEBI:456216"/>
        <dbReference type="EC" id="2.7.11.1"/>
    </reaction>
</comment>
<feature type="transmembrane region" description="Helical" evidence="19">
    <location>
        <begin position="599"/>
        <end position="621"/>
    </location>
</feature>
<keyword evidence="14" id="KW-0325">Glycoprotein</keyword>
<comment type="subcellular location">
    <subcellularLocation>
        <location evidence="1">Membrane</location>
        <topology evidence="1">Single-pass membrane protein</topology>
    </subcellularLocation>
</comment>
<feature type="signal peptide" evidence="20">
    <location>
        <begin position="1"/>
        <end position="23"/>
    </location>
</feature>
<proteinExistence type="predicted"/>
<evidence type="ECO:0000256" key="3">
    <source>
        <dbReference type="ARBA" id="ARBA00022527"/>
    </source>
</evidence>
<dbReference type="Pfam" id="PF01657">
    <property type="entry name" value="Stress-antifung"/>
    <property type="match status" value="2"/>
</dbReference>
<keyword evidence="9 23" id="KW-0418">Kinase</keyword>
<dbReference type="InterPro" id="IPR001245">
    <property type="entry name" value="Ser-Thr/Tyr_kinase_cat_dom"/>
</dbReference>
<evidence type="ECO:0000256" key="9">
    <source>
        <dbReference type="ARBA" id="ARBA00022777"/>
    </source>
</evidence>
<feature type="binding site" evidence="17">
    <location>
        <position position="687"/>
    </location>
    <ligand>
        <name>ATP</name>
        <dbReference type="ChEBI" id="CHEBI:30616"/>
    </ligand>
</feature>
<dbReference type="InterPro" id="IPR011009">
    <property type="entry name" value="Kinase-like_dom_sf"/>
</dbReference>
<dbReference type="Pfam" id="PF00069">
    <property type="entry name" value="Pkinase"/>
    <property type="match status" value="1"/>
</dbReference>
<evidence type="ECO:0000256" key="16">
    <source>
        <dbReference type="ARBA" id="ARBA00048679"/>
    </source>
</evidence>
<dbReference type="AlphaFoldDB" id="A0AAE1YZU5"/>
<evidence type="ECO:0000256" key="4">
    <source>
        <dbReference type="ARBA" id="ARBA00022679"/>
    </source>
</evidence>
<keyword evidence="24" id="KW-1185">Reference proteome</keyword>
<evidence type="ECO:0000259" key="22">
    <source>
        <dbReference type="PROSITE" id="PS51473"/>
    </source>
</evidence>
<evidence type="ECO:0000256" key="20">
    <source>
        <dbReference type="SAM" id="SignalP"/>
    </source>
</evidence>
<feature type="compositionally biased region" description="Basic and acidic residues" evidence="18">
    <location>
        <begin position="835"/>
        <end position="856"/>
    </location>
</feature>
<feature type="transmembrane region" description="Helical" evidence="19">
    <location>
        <begin position="281"/>
        <end position="302"/>
    </location>
</feature>
<dbReference type="Proteomes" id="UP001293254">
    <property type="component" value="Unassembled WGS sequence"/>
</dbReference>
<keyword evidence="13 23" id="KW-0675">Receptor</keyword>